<dbReference type="AlphaFoldDB" id="A0AB34JS79"/>
<evidence type="ECO:0000313" key="2">
    <source>
        <dbReference type="Proteomes" id="UP001515480"/>
    </source>
</evidence>
<keyword evidence="2" id="KW-1185">Reference proteome</keyword>
<sequence length="120" mass="13039">MPPPITSSMQNVLQLLGMRVEEKLEQKQIPPRHVAPAFAVLLPGPARNCLSTAYMESVLQPCAFGAADVTLLLQFSNESKQSVKLLDPVACRRSILEAARQSPKPCGSRRVANAIDWSGV</sequence>
<dbReference type="Proteomes" id="UP001515480">
    <property type="component" value="Unassembled WGS sequence"/>
</dbReference>
<name>A0AB34JS79_PRYPA</name>
<protein>
    <submittedName>
        <fullName evidence="1">Uncharacterized protein</fullName>
    </submittedName>
</protein>
<proteinExistence type="predicted"/>
<organism evidence="1 2">
    <name type="scientific">Prymnesium parvum</name>
    <name type="common">Toxic golden alga</name>
    <dbReference type="NCBI Taxonomy" id="97485"/>
    <lineage>
        <taxon>Eukaryota</taxon>
        <taxon>Haptista</taxon>
        <taxon>Haptophyta</taxon>
        <taxon>Prymnesiophyceae</taxon>
        <taxon>Prymnesiales</taxon>
        <taxon>Prymnesiaceae</taxon>
        <taxon>Prymnesium</taxon>
    </lineage>
</organism>
<gene>
    <name evidence="1" type="ORF">AB1Y20_018558</name>
</gene>
<evidence type="ECO:0000313" key="1">
    <source>
        <dbReference type="EMBL" id="KAL1523622.1"/>
    </source>
</evidence>
<dbReference type="EMBL" id="JBGBPQ010000005">
    <property type="protein sequence ID" value="KAL1523622.1"/>
    <property type="molecule type" value="Genomic_DNA"/>
</dbReference>
<accession>A0AB34JS79</accession>
<comment type="caution">
    <text evidence="1">The sequence shown here is derived from an EMBL/GenBank/DDBJ whole genome shotgun (WGS) entry which is preliminary data.</text>
</comment>
<reference evidence="1 2" key="1">
    <citation type="journal article" date="2024" name="Science">
        <title>Giant polyketide synthase enzymes in the biosynthesis of giant marine polyether toxins.</title>
        <authorList>
            <person name="Fallon T.R."/>
            <person name="Shende V.V."/>
            <person name="Wierzbicki I.H."/>
            <person name="Pendleton A.L."/>
            <person name="Watervoot N.F."/>
            <person name="Auber R.P."/>
            <person name="Gonzalez D.J."/>
            <person name="Wisecaver J.H."/>
            <person name="Moore B.S."/>
        </authorList>
    </citation>
    <scope>NUCLEOTIDE SEQUENCE [LARGE SCALE GENOMIC DNA]</scope>
    <source>
        <strain evidence="1 2">12B1</strain>
    </source>
</reference>